<evidence type="ECO:0000256" key="7">
    <source>
        <dbReference type="SAM" id="SignalP"/>
    </source>
</evidence>
<protein>
    <recommendedName>
        <fullName evidence="10">Lipoprotein</fullName>
    </recommendedName>
</protein>
<evidence type="ECO:0008006" key="10">
    <source>
        <dbReference type="Google" id="ProtNLM"/>
    </source>
</evidence>
<dbReference type="GO" id="GO:0005886">
    <property type="term" value="C:plasma membrane"/>
    <property type="evidence" value="ECO:0007669"/>
    <property type="project" value="UniProtKB-SubCell"/>
</dbReference>
<comment type="caution">
    <text evidence="8">The sequence shown here is derived from an EMBL/GenBank/DDBJ whole genome shotgun (WGS) entry which is preliminary data.</text>
</comment>
<keyword evidence="9" id="KW-1185">Reference proteome</keyword>
<dbReference type="InterPro" id="IPR032018">
    <property type="entry name" value="LppA/LppB/LprP"/>
</dbReference>
<keyword evidence="6" id="KW-0449">Lipoprotein</keyword>
<feature type="chain" id="PRO_5039299392" description="Lipoprotein" evidence="7">
    <location>
        <begin position="23"/>
        <end position="191"/>
    </location>
</feature>
<proteinExistence type="predicted"/>
<dbReference type="EMBL" id="VIGH01000001">
    <property type="protein sequence ID" value="TQF74870.1"/>
    <property type="molecule type" value="Genomic_DNA"/>
</dbReference>
<evidence type="ECO:0000256" key="1">
    <source>
        <dbReference type="ARBA" id="ARBA00004193"/>
    </source>
</evidence>
<gene>
    <name evidence="8" type="ORF">FK531_02005</name>
</gene>
<evidence type="ECO:0000313" key="9">
    <source>
        <dbReference type="Proteomes" id="UP000316256"/>
    </source>
</evidence>
<keyword evidence="5" id="KW-0564">Palmitate</keyword>
<evidence type="ECO:0000256" key="6">
    <source>
        <dbReference type="ARBA" id="ARBA00023288"/>
    </source>
</evidence>
<evidence type="ECO:0000256" key="3">
    <source>
        <dbReference type="ARBA" id="ARBA00022729"/>
    </source>
</evidence>
<dbReference type="Gene3D" id="3.30.2030.20">
    <property type="match status" value="1"/>
</dbReference>
<dbReference type="Pfam" id="PF16708">
    <property type="entry name" value="LppA"/>
    <property type="match status" value="1"/>
</dbReference>
<dbReference type="AlphaFoldDB" id="A0A541BRB3"/>
<sequence length="191" mass="19535">MTSGGRAAVVAVLAVAAMTAGAACASTGTGERVGNSEAARRTEILAARVSLEEAVARAASMGQEIRIAVAAAVPAGSWRPNRPPSGAGNCEGFTHTAGQSRTTGTWVLEGGIPDERWPAALAALRSVIDRRGYGAPIVAVDRRNDHALRIYGPDDAYLWFGSGANAVLDVATGCHLPDSKRPRSAAAGSSK</sequence>
<reference evidence="8 9" key="1">
    <citation type="submission" date="2019-06" db="EMBL/GenBank/DDBJ databases">
        <title>Rhodococcus spaelei sp. nov., isolated from a cave.</title>
        <authorList>
            <person name="Lee S.D."/>
        </authorList>
    </citation>
    <scope>NUCLEOTIDE SEQUENCE [LARGE SCALE GENOMIC DNA]</scope>
    <source>
        <strain evidence="8 9">C9-5</strain>
    </source>
</reference>
<evidence type="ECO:0000313" key="8">
    <source>
        <dbReference type="EMBL" id="TQF74870.1"/>
    </source>
</evidence>
<dbReference type="Proteomes" id="UP000316256">
    <property type="component" value="Unassembled WGS sequence"/>
</dbReference>
<organism evidence="8 9">
    <name type="scientific">Rhodococcus spelaei</name>
    <dbReference type="NCBI Taxonomy" id="2546320"/>
    <lineage>
        <taxon>Bacteria</taxon>
        <taxon>Bacillati</taxon>
        <taxon>Actinomycetota</taxon>
        <taxon>Actinomycetes</taxon>
        <taxon>Mycobacteriales</taxon>
        <taxon>Nocardiaceae</taxon>
        <taxon>Rhodococcus</taxon>
    </lineage>
</organism>
<dbReference type="OrthoDB" id="4382082at2"/>
<keyword evidence="4" id="KW-0472">Membrane</keyword>
<evidence type="ECO:0000256" key="5">
    <source>
        <dbReference type="ARBA" id="ARBA00023139"/>
    </source>
</evidence>
<keyword evidence="3 7" id="KW-0732">Signal</keyword>
<dbReference type="RefSeq" id="WP_142094954.1">
    <property type="nucleotide sequence ID" value="NZ_VIGH01000001.1"/>
</dbReference>
<dbReference type="PROSITE" id="PS51257">
    <property type="entry name" value="PROKAR_LIPOPROTEIN"/>
    <property type="match status" value="1"/>
</dbReference>
<comment type="subcellular location">
    <subcellularLocation>
        <location evidence="1">Cell membrane</location>
        <topology evidence="1">Lipid-anchor</topology>
    </subcellularLocation>
</comment>
<accession>A0A541BRB3</accession>
<name>A0A541BRB3_9NOCA</name>
<evidence type="ECO:0000256" key="2">
    <source>
        <dbReference type="ARBA" id="ARBA00022475"/>
    </source>
</evidence>
<feature type="signal peptide" evidence="7">
    <location>
        <begin position="1"/>
        <end position="22"/>
    </location>
</feature>
<evidence type="ECO:0000256" key="4">
    <source>
        <dbReference type="ARBA" id="ARBA00023136"/>
    </source>
</evidence>
<keyword evidence="2" id="KW-1003">Cell membrane</keyword>